<dbReference type="RefSeq" id="WP_106892671.1">
    <property type="nucleotide sequence ID" value="NZ_CP027860.1"/>
</dbReference>
<name>A0A2P1PVA0_9GAMM</name>
<dbReference type="InterPro" id="IPR052026">
    <property type="entry name" value="ExeA_AAA_ATPase_DNA-bind"/>
</dbReference>
<dbReference type="InterPro" id="IPR049945">
    <property type="entry name" value="AAA_22"/>
</dbReference>
<dbReference type="KEGG" id="xba:C7S18_16840"/>
<evidence type="ECO:0000259" key="1">
    <source>
        <dbReference type="Pfam" id="PF13401"/>
    </source>
</evidence>
<dbReference type="SUPFAM" id="SSF52540">
    <property type="entry name" value="P-loop containing nucleoside triphosphate hydrolases"/>
    <property type="match status" value="1"/>
</dbReference>
<dbReference type="PANTHER" id="PTHR35894">
    <property type="entry name" value="GENERAL SECRETION PATHWAY PROTEIN A-RELATED"/>
    <property type="match status" value="1"/>
</dbReference>
<dbReference type="Gene3D" id="1.10.8.60">
    <property type="match status" value="1"/>
</dbReference>
<dbReference type="InterPro" id="IPR027417">
    <property type="entry name" value="P-loop_NTPase"/>
</dbReference>
<protein>
    <recommendedName>
        <fullName evidence="1">ORC1/DEAH AAA+ ATPase domain-containing protein</fullName>
    </recommendedName>
</protein>
<gene>
    <name evidence="2" type="ORF">C7S18_16840</name>
</gene>
<accession>A0A2P1PVA0</accession>
<dbReference type="AlphaFoldDB" id="A0A2P1PVA0"/>
<dbReference type="EMBL" id="CP027860">
    <property type="protein sequence ID" value="AVP98752.1"/>
    <property type="molecule type" value="Genomic_DNA"/>
</dbReference>
<dbReference type="OrthoDB" id="9780149at2"/>
<dbReference type="Proteomes" id="UP000241074">
    <property type="component" value="Chromosome"/>
</dbReference>
<organism evidence="2 3">
    <name type="scientific">Ahniella affigens</name>
    <dbReference type="NCBI Taxonomy" id="2021234"/>
    <lineage>
        <taxon>Bacteria</taxon>
        <taxon>Pseudomonadati</taxon>
        <taxon>Pseudomonadota</taxon>
        <taxon>Gammaproteobacteria</taxon>
        <taxon>Lysobacterales</taxon>
        <taxon>Rhodanobacteraceae</taxon>
        <taxon>Ahniella</taxon>
    </lineage>
</organism>
<evidence type="ECO:0000313" key="3">
    <source>
        <dbReference type="Proteomes" id="UP000241074"/>
    </source>
</evidence>
<proteinExistence type="predicted"/>
<dbReference type="Gene3D" id="3.40.50.300">
    <property type="entry name" value="P-loop containing nucleotide triphosphate hydrolases"/>
    <property type="match status" value="1"/>
</dbReference>
<dbReference type="PANTHER" id="PTHR35894:SF1">
    <property type="entry name" value="PHOSPHORIBULOKINASE _ URIDINE KINASE FAMILY"/>
    <property type="match status" value="1"/>
</dbReference>
<feature type="domain" description="ORC1/DEAH AAA+ ATPase" evidence="1">
    <location>
        <begin position="11"/>
        <end position="93"/>
    </location>
</feature>
<dbReference type="GO" id="GO:0016887">
    <property type="term" value="F:ATP hydrolysis activity"/>
    <property type="evidence" value="ECO:0007669"/>
    <property type="project" value="InterPro"/>
</dbReference>
<reference evidence="2 3" key="1">
    <citation type="submission" date="2018-03" db="EMBL/GenBank/DDBJ databases">
        <title>Ahniella affigens gen. nov., sp. nov., a gammaproteobacterium isolated from sandy soil near a stream.</title>
        <authorList>
            <person name="Ko Y."/>
            <person name="Kim J.-H."/>
        </authorList>
    </citation>
    <scope>NUCLEOTIDE SEQUENCE [LARGE SCALE GENOMIC DNA]</scope>
    <source>
        <strain evidence="2 3">D13</strain>
    </source>
</reference>
<evidence type="ECO:0000313" key="2">
    <source>
        <dbReference type="EMBL" id="AVP98752.1"/>
    </source>
</evidence>
<keyword evidence="3" id="KW-1185">Reference proteome</keyword>
<sequence>MIVSFTQTLHTYQPILRLLAESMQVTAPMKDIEKELVQAAYRHVQSQKTLTIVIDDAHLLDVGILRRLRLLFERFPKKHSLVLLGHPELLHRLSMMCNEDIKSRISYSKQILPLHDADLIAFIIAELAAVGLGANTFDEAALQVIARAVQGNLRLCRNLAQASLIAACLDHQRIVTVNHVNTALLQPHWRSHEALIKQQVKPEPKRR</sequence>
<reference evidence="2 3" key="2">
    <citation type="submission" date="2018-03" db="EMBL/GenBank/DDBJ databases">
        <authorList>
            <person name="Keele B.F."/>
        </authorList>
    </citation>
    <scope>NUCLEOTIDE SEQUENCE [LARGE SCALE GENOMIC DNA]</scope>
    <source>
        <strain evidence="2 3">D13</strain>
    </source>
</reference>
<dbReference type="Pfam" id="PF13401">
    <property type="entry name" value="AAA_22"/>
    <property type="match status" value="1"/>
</dbReference>